<keyword evidence="4" id="KW-1185">Reference proteome</keyword>
<protein>
    <submittedName>
        <fullName evidence="3">Expressed protein</fullName>
    </submittedName>
</protein>
<keyword evidence="2" id="KW-1133">Transmembrane helix</keyword>
<keyword evidence="2" id="KW-0812">Transmembrane</keyword>
<feature type="transmembrane region" description="Helical" evidence="2">
    <location>
        <begin position="25"/>
        <end position="43"/>
    </location>
</feature>
<evidence type="ECO:0000313" key="3">
    <source>
        <dbReference type="EMBL" id="CAH7689270.1"/>
    </source>
</evidence>
<name>A0AAV0BPJ9_PHAPC</name>
<evidence type="ECO:0000256" key="1">
    <source>
        <dbReference type="SAM" id="MobiDB-lite"/>
    </source>
</evidence>
<evidence type="ECO:0000256" key="2">
    <source>
        <dbReference type="SAM" id="Phobius"/>
    </source>
</evidence>
<evidence type="ECO:0000313" key="4">
    <source>
        <dbReference type="Proteomes" id="UP001153365"/>
    </source>
</evidence>
<gene>
    <name evidence="3" type="ORF">PPACK8108_LOCUS24311</name>
</gene>
<organism evidence="3 4">
    <name type="scientific">Phakopsora pachyrhizi</name>
    <name type="common">Asian soybean rust disease fungus</name>
    <dbReference type="NCBI Taxonomy" id="170000"/>
    <lineage>
        <taxon>Eukaryota</taxon>
        <taxon>Fungi</taxon>
        <taxon>Dikarya</taxon>
        <taxon>Basidiomycota</taxon>
        <taxon>Pucciniomycotina</taxon>
        <taxon>Pucciniomycetes</taxon>
        <taxon>Pucciniales</taxon>
        <taxon>Phakopsoraceae</taxon>
        <taxon>Phakopsora</taxon>
    </lineage>
</organism>
<sequence length="620" mass="71072">MISNEIKLFIDNFMIFSKQFHSKMFSLRVFFIFWLSSSIILLGKGVQGSFPFNWFGEAEEHVAHDSASWNSRDLNNLQPNIHNDNQNHMAPSTDPVSWDYSQQEPGENVDWGAYEISPVDLWNSHADQPTNLQEVMSFNQGHPGNFAPFEDSSIYGQHHQKETYPHAGSSQYQSSSSRIIPSMHSGDLDQNYVNSVPNFDEYRYPLGSSAPQPHQNLEISHDNQMTQDPAFHFAQGYFWNDPRLSEMSSNSGYQNHDRSSHHSGSTNAGAEIDHWGYSIDNESLNIATSNNLMGESASSNYEVDYGSSDAKNKLIKTLKENFTKCSKEDVISRVTQIIPDGETNYLRSIHERALNFITKKTSEVGPQVELSDEEPYDDINTATRANQKKHFIFEYTLAIEWTGHQSLKSKISQFAVEFIGKNKINKKDKNKAKLLPLKEKKIISISILGATLMKIIAKNYPKNDVSKEFEDDDSLLHYTKVFWEFCFVDHGNIYEDIRFFFQSIGSQSISDANIDQFLIAKLSTNGNTPVATFLHLADKLKKNPNKLEIYSYSWYFVFLRVMVYYPELIKMNKNLPCKLLKTFIEDGIMYYFEEGQKVLLLTKKNKTKAKRMGEASKIQT</sequence>
<dbReference type="AlphaFoldDB" id="A0AAV0BPJ9"/>
<proteinExistence type="predicted"/>
<comment type="caution">
    <text evidence="3">The sequence shown here is derived from an EMBL/GenBank/DDBJ whole genome shotgun (WGS) entry which is preliminary data.</text>
</comment>
<accession>A0AAV0BPJ9</accession>
<feature type="region of interest" description="Disordered" evidence="1">
    <location>
        <begin position="247"/>
        <end position="267"/>
    </location>
</feature>
<dbReference type="EMBL" id="CALTRL010006056">
    <property type="protein sequence ID" value="CAH7689270.1"/>
    <property type="molecule type" value="Genomic_DNA"/>
</dbReference>
<keyword evidence="2" id="KW-0472">Membrane</keyword>
<dbReference type="Proteomes" id="UP001153365">
    <property type="component" value="Unassembled WGS sequence"/>
</dbReference>
<reference evidence="3" key="1">
    <citation type="submission" date="2022-06" db="EMBL/GenBank/DDBJ databases">
        <authorList>
            <consortium name="SYNGENTA / RWTH Aachen University"/>
        </authorList>
    </citation>
    <scope>NUCLEOTIDE SEQUENCE</scope>
</reference>